<evidence type="ECO:0000313" key="2">
    <source>
        <dbReference type="Proteomes" id="UP000325395"/>
    </source>
</evidence>
<accession>A0ABQ6W363</accession>
<dbReference type="EMBL" id="ML735868">
    <property type="protein sequence ID" value="KAE8411587.1"/>
    <property type="molecule type" value="Genomic_DNA"/>
</dbReference>
<sequence>MQAVLTQRLLEVELLSVFIVWDRVLGFPRGPLNVEDSIANSGLFSAEPSFMLVKSTQECSDKAYGQSGACLSNVGGALDALILNGCRRGLKTRGDLQVTSRVVRAGHRDPGQLFSITQVDEHRSLKVGRWNEIGRPQTANDPQVEAGSR</sequence>
<dbReference type="Proteomes" id="UP000325395">
    <property type="component" value="Unassembled WGS sequence"/>
</dbReference>
<gene>
    <name evidence="1" type="ORF">BDV36DRAFT_274235</name>
</gene>
<organism evidence="1 2">
    <name type="scientific">Aspergillus pseudocaelatus</name>
    <dbReference type="NCBI Taxonomy" id="1825620"/>
    <lineage>
        <taxon>Eukaryota</taxon>
        <taxon>Fungi</taxon>
        <taxon>Dikarya</taxon>
        <taxon>Ascomycota</taxon>
        <taxon>Pezizomycotina</taxon>
        <taxon>Eurotiomycetes</taxon>
        <taxon>Eurotiomycetidae</taxon>
        <taxon>Eurotiales</taxon>
        <taxon>Aspergillaceae</taxon>
        <taxon>Aspergillus</taxon>
        <taxon>Aspergillus subgen. Circumdati</taxon>
    </lineage>
</organism>
<proteinExistence type="predicted"/>
<evidence type="ECO:0000313" key="1">
    <source>
        <dbReference type="EMBL" id="KAE8411587.1"/>
    </source>
</evidence>
<keyword evidence="2" id="KW-1185">Reference proteome</keyword>
<reference evidence="1 2" key="1">
    <citation type="submission" date="2019-04" db="EMBL/GenBank/DDBJ databases">
        <authorList>
            <consortium name="DOE Joint Genome Institute"/>
            <person name="Mondo S."/>
            <person name="Kjaerbolling I."/>
            <person name="Vesth T."/>
            <person name="Frisvad J.C."/>
            <person name="Nybo J.L."/>
            <person name="Theobald S."/>
            <person name="Kildgaard S."/>
            <person name="Isbrandt T."/>
            <person name="Kuo A."/>
            <person name="Sato A."/>
            <person name="Lyhne E.K."/>
            <person name="Kogle M.E."/>
            <person name="Wiebenga A."/>
            <person name="Kun R.S."/>
            <person name="Lubbers R.J."/>
            <person name="Makela M.R."/>
            <person name="Barry K."/>
            <person name="Chovatia M."/>
            <person name="Clum A."/>
            <person name="Daum C."/>
            <person name="Haridas S."/>
            <person name="He G."/>
            <person name="LaButti K."/>
            <person name="Lipzen A."/>
            <person name="Riley R."/>
            <person name="Salamov A."/>
            <person name="Simmons B.A."/>
            <person name="Magnuson J.K."/>
            <person name="Henrissat B."/>
            <person name="Mortensen U.H."/>
            <person name="Larsen T.O."/>
            <person name="Devries R.P."/>
            <person name="Grigoriev I.V."/>
            <person name="Machida M."/>
            <person name="Baker S.E."/>
            <person name="Andersen M.R."/>
            <person name="Cantor M.N."/>
            <person name="Hua S.X."/>
        </authorList>
    </citation>
    <scope>NUCLEOTIDE SEQUENCE [LARGE SCALE GENOMIC DNA]</scope>
    <source>
        <strain evidence="1 2">CBS 117616</strain>
    </source>
</reference>
<name>A0ABQ6W363_9EURO</name>
<protein>
    <submittedName>
        <fullName evidence="1">Uncharacterized protein</fullName>
    </submittedName>
</protein>